<protein>
    <recommendedName>
        <fullName evidence="1">Amidohydrolase-related domain-containing protein</fullName>
    </recommendedName>
</protein>
<dbReference type="PANTHER" id="PTHR35563">
    <property type="entry name" value="BARREL METAL-DEPENDENT HYDROLASE, PUTATIVE (AFU_ORTHOLOGUE AFUA_1G16240)-RELATED"/>
    <property type="match status" value="1"/>
</dbReference>
<dbReference type="InterPro" id="IPR006680">
    <property type="entry name" value="Amidohydro-rel"/>
</dbReference>
<evidence type="ECO:0000259" key="1">
    <source>
        <dbReference type="Pfam" id="PF04909"/>
    </source>
</evidence>
<dbReference type="PANTHER" id="PTHR35563:SF2">
    <property type="entry name" value="BARREL METAL-DEPENDENT HYDROLASE, PUTATIVE (AFU_ORTHOLOGUE AFUA_1G16240)-RELATED"/>
    <property type="match status" value="1"/>
</dbReference>
<reference evidence="3" key="1">
    <citation type="journal article" date="2013" name="Mol. Plant Microbe Interact.">
        <title>Global aspects of pacC regulation of pathogenicity genes in Colletotrichum gloeosporioides as revealed by transcriptome analysis.</title>
        <authorList>
            <person name="Alkan N."/>
            <person name="Meng X."/>
            <person name="Friedlander G."/>
            <person name="Reuveni E."/>
            <person name="Sukno S."/>
            <person name="Sherman A."/>
            <person name="Thon M."/>
            <person name="Fluhr R."/>
            <person name="Prusky D."/>
        </authorList>
    </citation>
    <scope>NUCLEOTIDE SEQUENCE [LARGE SCALE GENOMIC DNA]</scope>
    <source>
        <strain evidence="3">Cg-14</strain>
    </source>
</reference>
<dbReference type="Proteomes" id="UP000015530">
    <property type="component" value="Unassembled WGS sequence"/>
</dbReference>
<dbReference type="InterPro" id="IPR052358">
    <property type="entry name" value="Aro_Compnd_Degr_Hydrolases"/>
</dbReference>
<dbReference type="GO" id="GO:0016787">
    <property type="term" value="F:hydrolase activity"/>
    <property type="evidence" value="ECO:0007669"/>
    <property type="project" value="InterPro"/>
</dbReference>
<dbReference type="OMA" id="GWHIVVY"/>
<accession>T0KEL8</accession>
<dbReference type="Gene3D" id="3.20.20.140">
    <property type="entry name" value="Metal-dependent hydrolases"/>
    <property type="match status" value="1"/>
</dbReference>
<dbReference type="SUPFAM" id="SSF51556">
    <property type="entry name" value="Metallo-dependent hydrolases"/>
    <property type="match status" value="1"/>
</dbReference>
<dbReference type="EMBL" id="AMYD01002014">
    <property type="protein sequence ID" value="EQB50554.1"/>
    <property type="molecule type" value="Genomic_DNA"/>
</dbReference>
<dbReference type="STRING" id="1237896.T0KEL8"/>
<proteinExistence type="predicted"/>
<evidence type="ECO:0000313" key="3">
    <source>
        <dbReference type="Proteomes" id="UP000015530"/>
    </source>
</evidence>
<name>T0KEL8_COLGC</name>
<dbReference type="AlphaFoldDB" id="T0KEL8"/>
<dbReference type="HOGENOM" id="CLU_658902_0_0_1"/>
<comment type="caution">
    <text evidence="2">The sequence shown here is derived from an EMBL/GenBank/DDBJ whole genome shotgun (WGS) entry which is preliminary data.</text>
</comment>
<gene>
    <name evidence="2" type="ORF">CGLO_09996</name>
</gene>
<evidence type="ECO:0000313" key="2">
    <source>
        <dbReference type="EMBL" id="EQB50554.1"/>
    </source>
</evidence>
<organism evidence="2 3">
    <name type="scientific">Colletotrichum gloeosporioides (strain Cg-14)</name>
    <name type="common">Anthracnose fungus</name>
    <name type="synonym">Glomerella cingulata</name>
    <dbReference type="NCBI Taxonomy" id="1237896"/>
    <lineage>
        <taxon>Eukaryota</taxon>
        <taxon>Fungi</taxon>
        <taxon>Dikarya</taxon>
        <taxon>Ascomycota</taxon>
        <taxon>Pezizomycotina</taxon>
        <taxon>Sordariomycetes</taxon>
        <taxon>Hypocreomycetidae</taxon>
        <taxon>Glomerellales</taxon>
        <taxon>Glomerellaceae</taxon>
        <taxon>Colletotrichum</taxon>
        <taxon>Colletotrichum gloeosporioides species complex</taxon>
    </lineage>
</organism>
<feature type="domain" description="Amidohydrolase-related" evidence="1">
    <location>
        <begin position="148"/>
        <end position="415"/>
    </location>
</feature>
<dbReference type="OrthoDB" id="2135488at2759"/>
<dbReference type="InterPro" id="IPR032466">
    <property type="entry name" value="Metal_Hydrolase"/>
</dbReference>
<sequence>MANGTTTNKYKLNLEIDTMVLSGRPSDNLCIARKVNGIFNVVLLGASISPTGIQTRLQVSNTFAWEDNFRAFCAIGDDHKVAVSSASNIVAIEFGQEVAFDPGKSQLTKATPAKVSAFSNGDRGQGSAEDSFILANVPSKFHAAWSWDSHVHIIDPTKYPFPASVKPPKEATMVQALDNAGHLGLPNMVFVQLSGYGNDNTWVLESLKDAGPARGRGVVAFDPDHTDLQTLKEWHGLGVRGVRVNLRSSKTVLSETETQNILRKYAEKLRPLKTWSIGLYADMEVLDHVQPLLSELQVKIVLEHFSSPAFLPLDPSKQPGWDSLCRMMEEPSVYVKISAPYLFSTDAEFSDLKSLAKSLFRMRNGTGVVFGSDWPHTKSRGWDAKPFMEKVMEWCEGDEELREKLFRGNARDLWDTE</sequence>
<dbReference type="Pfam" id="PF04909">
    <property type="entry name" value="Amidohydro_2"/>
    <property type="match status" value="1"/>
</dbReference>